<proteinExistence type="predicted"/>
<evidence type="ECO:0008006" key="3">
    <source>
        <dbReference type="Google" id="ProtNLM"/>
    </source>
</evidence>
<reference evidence="1" key="1">
    <citation type="submission" date="2022-06" db="EMBL/GenBank/DDBJ databases">
        <authorList>
            <person name="Berger JAMES D."/>
            <person name="Berger JAMES D."/>
        </authorList>
    </citation>
    <scope>NUCLEOTIDE SEQUENCE [LARGE SCALE GENOMIC DNA]</scope>
</reference>
<evidence type="ECO:0000313" key="2">
    <source>
        <dbReference type="WBParaSite" id="TREG1_39320.1"/>
    </source>
</evidence>
<organism evidence="1 2">
    <name type="scientific">Trichobilharzia regenti</name>
    <name type="common">Nasal bird schistosome</name>
    <dbReference type="NCBI Taxonomy" id="157069"/>
    <lineage>
        <taxon>Eukaryota</taxon>
        <taxon>Metazoa</taxon>
        <taxon>Spiralia</taxon>
        <taxon>Lophotrochozoa</taxon>
        <taxon>Platyhelminthes</taxon>
        <taxon>Trematoda</taxon>
        <taxon>Digenea</taxon>
        <taxon>Strigeidida</taxon>
        <taxon>Schistosomatoidea</taxon>
        <taxon>Schistosomatidae</taxon>
        <taxon>Trichobilharzia</taxon>
    </lineage>
</organism>
<keyword evidence="1" id="KW-1185">Reference proteome</keyword>
<protein>
    <recommendedName>
        <fullName evidence="3">Reverse transcriptase domain-containing protein</fullName>
    </recommendedName>
</protein>
<dbReference type="PANTHER" id="PTHR47510">
    <property type="entry name" value="REVERSE TRANSCRIPTASE DOMAIN-CONTAINING PROTEIN"/>
    <property type="match status" value="1"/>
</dbReference>
<name>A0AA85JPR4_TRIRE</name>
<dbReference type="Proteomes" id="UP000050795">
    <property type="component" value="Unassembled WGS sequence"/>
</dbReference>
<dbReference type="SUPFAM" id="SSF56672">
    <property type="entry name" value="DNA/RNA polymerases"/>
    <property type="match status" value="1"/>
</dbReference>
<reference evidence="2" key="2">
    <citation type="submission" date="2023-11" db="UniProtKB">
        <authorList>
            <consortium name="WormBaseParasite"/>
        </authorList>
    </citation>
    <scope>IDENTIFICATION</scope>
</reference>
<evidence type="ECO:0000313" key="1">
    <source>
        <dbReference type="Proteomes" id="UP000050795"/>
    </source>
</evidence>
<dbReference type="WBParaSite" id="TREG1_39320.1">
    <property type="protein sequence ID" value="TREG1_39320.1"/>
    <property type="gene ID" value="TREG1_39320"/>
</dbReference>
<sequence>MLLRQEEKLYKMKDNTGLKRINILIKSEMYRLNSIYNQKFISCKNASNIWKLSKEITGGKQMNSIPYSFDVCIQNKSFIHSPTNAKLSSITSVNETCFPGFNTNDVRKYLQSLNPSCSFGPDGLPSVILKKCADILCYPLMDILNESFSRNVVPTVWKDIKIVPIHKLSTGACFKFRPIAITSAFLKAMEELLLLNLQPSLKDFNDPKQFAYKHSRRTLDAVAVLHHNIVSSLDKGAKFIFAAPS</sequence>
<dbReference type="PANTHER" id="PTHR47510:SF3">
    <property type="entry name" value="ENDO_EXONUCLEASE_PHOSPHATASE DOMAIN-CONTAINING PROTEIN"/>
    <property type="match status" value="1"/>
</dbReference>
<accession>A0AA85JPR4</accession>
<dbReference type="InterPro" id="IPR043502">
    <property type="entry name" value="DNA/RNA_pol_sf"/>
</dbReference>
<dbReference type="AlphaFoldDB" id="A0AA85JPR4"/>